<dbReference type="Pfam" id="PF01416">
    <property type="entry name" value="PseudoU_synth_1"/>
    <property type="match status" value="2"/>
</dbReference>
<dbReference type="AlphaFoldDB" id="A0A1N7GSD7"/>
<keyword evidence="2 4" id="KW-0819">tRNA processing</keyword>
<reference evidence="9 10" key="1">
    <citation type="submission" date="2017-01" db="EMBL/GenBank/DDBJ databases">
        <authorList>
            <person name="Mah S.A."/>
            <person name="Swanson W.J."/>
            <person name="Moy G.W."/>
            <person name="Vacquier V.D."/>
        </authorList>
    </citation>
    <scope>NUCLEOTIDE SEQUENCE [LARGE SCALE GENOMIC DNA]</scope>
    <source>
        <strain evidence="9 10">CPCC 203464</strain>
    </source>
</reference>
<comment type="similarity">
    <text evidence="1 4 7">Belongs to the tRNA pseudouridine synthase TruA family.</text>
</comment>
<feature type="domain" description="Pseudouridine synthase I TruA alpha/beta" evidence="8">
    <location>
        <begin position="170"/>
        <end position="272"/>
    </location>
</feature>
<evidence type="ECO:0000256" key="2">
    <source>
        <dbReference type="ARBA" id="ARBA00022694"/>
    </source>
</evidence>
<dbReference type="Gene3D" id="3.30.70.580">
    <property type="entry name" value="Pseudouridine synthase I, catalytic domain, N-terminal subdomain"/>
    <property type="match status" value="1"/>
</dbReference>
<dbReference type="Proteomes" id="UP000186218">
    <property type="component" value="Unassembled WGS sequence"/>
</dbReference>
<dbReference type="GO" id="GO:0003723">
    <property type="term" value="F:RNA binding"/>
    <property type="evidence" value="ECO:0007669"/>
    <property type="project" value="InterPro"/>
</dbReference>
<dbReference type="GO" id="GO:0031119">
    <property type="term" value="P:tRNA pseudouridine synthesis"/>
    <property type="evidence" value="ECO:0007669"/>
    <property type="project" value="UniProtKB-UniRule"/>
</dbReference>
<keyword evidence="3 4" id="KW-0413">Isomerase</keyword>
<dbReference type="STRING" id="1344003.SAMN05445060_3076"/>
<dbReference type="PANTHER" id="PTHR11142:SF0">
    <property type="entry name" value="TRNA PSEUDOURIDINE SYNTHASE-LIKE 1"/>
    <property type="match status" value="1"/>
</dbReference>
<sequence>MSAVNEPEPAVTASGDGGFVRLRLDVGYDGTDFRGWASQPGHRTVCGTIESTLSTVLRCPIRLTVAGRTDSGVHATGQVAHCDVPRASLRTRSIDGDPSRLVRRLAKMLPDDVRVKALTEVSDDFDARFSALRRHYGYRLTDRPWGAEPVHARTTGVWTRPLDETVMNAASRRLVGLNDFAAFCRYREGSTTIRDLQRFEWNRGADGVLTGVVVADAFCWSMVRSLVGAVATVGDGRRDIDWCGALLTERSRSAQVPVSEARGLTLVGVDYPPPDQWAARTQRTRDIRDAGDVTGGCC</sequence>
<dbReference type="InterPro" id="IPR020103">
    <property type="entry name" value="PsdUridine_synth_cat_dom_sf"/>
</dbReference>
<dbReference type="EMBL" id="FTNT01000009">
    <property type="protein sequence ID" value="SIS15495.1"/>
    <property type="molecule type" value="Genomic_DNA"/>
</dbReference>
<dbReference type="InterPro" id="IPR020094">
    <property type="entry name" value="TruA/RsuA/RluB/E/F_N"/>
</dbReference>
<feature type="binding site" evidence="4 6">
    <location>
        <position position="136"/>
    </location>
    <ligand>
        <name>substrate</name>
    </ligand>
</feature>
<dbReference type="PANTHER" id="PTHR11142">
    <property type="entry name" value="PSEUDOURIDYLATE SYNTHASE"/>
    <property type="match status" value="1"/>
</dbReference>
<comment type="subunit">
    <text evidence="4">Homodimer.</text>
</comment>
<evidence type="ECO:0000256" key="4">
    <source>
        <dbReference type="HAMAP-Rule" id="MF_00171"/>
    </source>
</evidence>
<dbReference type="PIRSF" id="PIRSF001430">
    <property type="entry name" value="tRNA_psdUrid_synth"/>
    <property type="match status" value="1"/>
</dbReference>
<dbReference type="OrthoDB" id="9811823at2"/>
<evidence type="ECO:0000259" key="8">
    <source>
        <dbReference type="Pfam" id="PF01416"/>
    </source>
</evidence>
<evidence type="ECO:0000256" key="1">
    <source>
        <dbReference type="ARBA" id="ARBA00009375"/>
    </source>
</evidence>
<dbReference type="GO" id="GO:0160147">
    <property type="term" value="F:tRNA pseudouridine(38-40) synthase activity"/>
    <property type="evidence" value="ECO:0007669"/>
    <property type="project" value="UniProtKB-EC"/>
</dbReference>
<name>A0A1N7GSD7_9NOCA</name>
<dbReference type="CDD" id="cd02570">
    <property type="entry name" value="PseudoU_synth_EcTruA"/>
    <property type="match status" value="1"/>
</dbReference>
<comment type="catalytic activity">
    <reaction evidence="4 7">
        <text>uridine(38/39/40) in tRNA = pseudouridine(38/39/40) in tRNA</text>
        <dbReference type="Rhea" id="RHEA:22376"/>
        <dbReference type="Rhea" id="RHEA-COMP:10085"/>
        <dbReference type="Rhea" id="RHEA-COMP:10087"/>
        <dbReference type="ChEBI" id="CHEBI:65314"/>
        <dbReference type="ChEBI" id="CHEBI:65315"/>
        <dbReference type="EC" id="5.4.99.12"/>
    </reaction>
</comment>
<dbReference type="EC" id="5.4.99.12" evidence="4"/>
<evidence type="ECO:0000256" key="7">
    <source>
        <dbReference type="RuleBase" id="RU003792"/>
    </source>
</evidence>
<organism evidence="9 10">
    <name type="scientific">Williamsia sterculiae</name>
    <dbReference type="NCBI Taxonomy" id="1344003"/>
    <lineage>
        <taxon>Bacteria</taxon>
        <taxon>Bacillati</taxon>
        <taxon>Actinomycetota</taxon>
        <taxon>Actinomycetes</taxon>
        <taxon>Mycobacteriales</taxon>
        <taxon>Nocardiaceae</taxon>
        <taxon>Williamsia</taxon>
    </lineage>
</organism>
<dbReference type="Gene3D" id="3.30.70.660">
    <property type="entry name" value="Pseudouridine synthase I, catalytic domain, C-terminal subdomain"/>
    <property type="match status" value="1"/>
</dbReference>
<dbReference type="InterPro" id="IPR001406">
    <property type="entry name" value="PsdUridine_synth_TruA"/>
</dbReference>
<dbReference type="RefSeq" id="WP_076481066.1">
    <property type="nucleotide sequence ID" value="NZ_FTNT01000009.1"/>
</dbReference>
<evidence type="ECO:0000256" key="6">
    <source>
        <dbReference type="PIRSR" id="PIRSR001430-2"/>
    </source>
</evidence>
<dbReference type="InterPro" id="IPR020097">
    <property type="entry name" value="PsdUridine_synth_TruA_a/b_dom"/>
</dbReference>
<evidence type="ECO:0000313" key="9">
    <source>
        <dbReference type="EMBL" id="SIS15495.1"/>
    </source>
</evidence>
<feature type="active site" description="Nucleophile" evidence="4 5">
    <location>
        <position position="70"/>
    </location>
</feature>
<dbReference type="InterPro" id="IPR020095">
    <property type="entry name" value="PsdUridine_synth_TruA_C"/>
</dbReference>
<comment type="function">
    <text evidence="4">Formation of pseudouridine at positions 38, 39 and 40 in the anticodon stem and loop of transfer RNAs.</text>
</comment>
<proteinExistence type="inferred from homology"/>
<protein>
    <recommendedName>
        <fullName evidence="4">tRNA pseudouridine synthase A</fullName>
        <ecNumber evidence="4">5.4.99.12</ecNumber>
    </recommendedName>
    <alternativeName>
        <fullName evidence="4">tRNA pseudouridine(38-40) synthase</fullName>
    </alternativeName>
    <alternativeName>
        <fullName evidence="4">tRNA pseudouridylate synthase I</fullName>
    </alternativeName>
    <alternativeName>
        <fullName evidence="4">tRNA-uridine isomerase I</fullName>
    </alternativeName>
</protein>
<accession>A0A1N7GSD7</accession>
<feature type="domain" description="Pseudouridine synthase I TruA alpha/beta" evidence="8">
    <location>
        <begin position="28"/>
        <end position="129"/>
    </location>
</feature>
<dbReference type="NCBIfam" id="TIGR00071">
    <property type="entry name" value="hisT_truA"/>
    <property type="match status" value="1"/>
</dbReference>
<gene>
    <name evidence="4" type="primary">truA</name>
    <name evidence="9" type="ORF">SAMN05445060_3076</name>
</gene>
<dbReference type="HAMAP" id="MF_00171">
    <property type="entry name" value="TruA"/>
    <property type="match status" value="1"/>
</dbReference>
<evidence type="ECO:0000256" key="3">
    <source>
        <dbReference type="ARBA" id="ARBA00023235"/>
    </source>
</evidence>
<dbReference type="FunFam" id="3.30.70.580:FF:000008">
    <property type="entry name" value="tRNA pseudouridine synthase A"/>
    <property type="match status" value="1"/>
</dbReference>
<keyword evidence="10" id="KW-1185">Reference proteome</keyword>
<comment type="caution">
    <text evidence="4">Lacks conserved residue(s) required for the propagation of feature annotation.</text>
</comment>
<evidence type="ECO:0000313" key="10">
    <source>
        <dbReference type="Proteomes" id="UP000186218"/>
    </source>
</evidence>
<dbReference type="SUPFAM" id="SSF55120">
    <property type="entry name" value="Pseudouridine synthase"/>
    <property type="match status" value="1"/>
</dbReference>
<evidence type="ECO:0000256" key="5">
    <source>
        <dbReference type="PIRSR" id="PIRSR001430-1"/>
    </source>
</evidence>